<reference evidence="4" key="1">
    <citation type="submission" date="2019-12" db="EMBL/GenBank/DDBJ databases">
        <title>Genome sequence of Babesia ovis.</title>
        <authorList>
            <person name="Yamagishi J."/>
            <person name="Sevinc F."/>
            <person name="Xuan X."/>
        </authorList>
    </citation>
    <scope>NUCLEOTIDE SEQUENCE</scope>
    <source>
        <strain evidence="4">Selcuk</strain>
    </source>
</reference>
<dbReference type="HAMAP" id="MF_00573">
    <property type="entry name" value="Ribosomal_eL33"/>
    <property type="match status" value="1"/>
</dbReference>
<dbReference type="PROSITE" id="PS01105">
    <property type="entry name" value="RIBOSOMAL_L35AE"/>
    <property type="match status" value="1"/>
</dbReference>
<accession>A0A9W5WTJ3</accession>
<dbReference type="OrthoDB" id="504467at2759"/>
<dbReference type="SUPFAM" id="SSF50447">
    <property type="entry name" value="Translation proteins"/>
    <property type="match status" value="1"/>
</dbReference>
<evidence type="ECO:0000256" key="1">
    <source>
        <dbReference type="ARBA" id="ARBA00009269"/>
    </source>
</evidence>
<dbReference type="InterPro" id="IPR018266">
    <property type="entry name" value="Ribosomal_eL33_CS"/>
</dbReference>
<dbReference type="GO" id="GO:0003735">
    <property type="term" value="F:structural constituent of ribosome"/>
    <property type="evidence" value="ECO:0007669"/>
    <property type="project" value="InterPro"/>
</dbReference>
<evidence type="ECO:0000313" key="4">
    <source>
        <dbReference type="EMBL" id="GFE52856.1"/>
    </source>
</evidence>
<sequence length="115" mass="13285">MVKSRKSVKKEPCRLYTKAIFMGYKRSKVNQDQKTSLLKLEGVNTREETSFYLGKKVAYVYKSKNIKNGTRYRAIWGKIRRPHGNGGTVRASFRKNLPPSAMGNKVRVFLYPSHI</sequence>
<keyword evidence="3" id="KW-0687">Ribonucleoprotein</keyword>
<dbReference type="InterPro" id="IPR001780">
    <property type="entry name" value="Ribosomal_eL33"/>
</dbReference>
<comment type="caution">
    <text evidence="4">The sequence shown here is derived from an EMBL/GenBank/DDBJ whole genome shotgun (WGS) entry which is preliminary data.</text>
</comment>
<comment type="similarity">
    <text evidence="1">Belongs to the eukaryotic ribosomal protein eL33 family.</text>
</comment>
<keyword evidence="2 4" id="KW-0689">Ribosomal protein</keyword>
<dbReference type="Pfam" id="PF01247">
    <property type="entry name" value="Ribosomal_L35Ae"/>
    <property type="match status" value="1"/>
</dbReference>
<dbReference type="InterPro" id="IPR009000">
    <property type="entry name" value="Transl_B-barrel_sf"/>
</dbReference>
<evidence type="ECO:0000256" key="3">
    <source>
        <dbReference type="ARBA" id="ARBA00023274"/>
    </source>
</evidence>
<dbReference type="AlphaFoldDB" id="A0A9W5WTJ3"/>
<proteinExistence type="inferred from homology"/>
<evidence type="ECO:0000256" key="2">
    <source>
        <dbReference type="ARBA" id="ARBA00022980"/>
    </source>
</evidence>
<dbReference type="Gene3D" id="2.40.10.190">
    <property type="entry name" value="translation elongation factor selb, chain A, domain 4"/>
    <property type="match status" value="1"/>
</dbReference>
<protein>
    <submittedName>
        <fullName evidence="4">Ribosomal protein RPL35A</fullName>
    </submittedName>
</protein>
<dbReference type="FunFam" id="2.40.10.190:FF:000001">
    <property type="entry name" value="60S ribosomal protein L35a"/>
    <property type="match status" value="1"/>
</dbReference>
<evidence type="ECO:0000313" key="5">
    <source>
        <dbReference type="Proteomes" id="UP001057455"/>
    </source>
</evidence>
<name>A0A9W5WTJ3_BABOV</name>
<dbReference type="PANTHER" id="PTHR10902">
    <property type="entry name" value="60S RIBOSOMAL PROTEIN L35A"/>
    <property type="match status" value="1"/>
</dbReference>
<organism evidence="4 5">
    <name type="scientific">Babesia ovis</name>
    <dbReference type="NCBI Taxonomy" id="5869"/>
    <lineage>
        <taxon>Eukaryota</taxon>
        <taxon>Sar</taxon>
        <taxon>Alveolata</taxon>
        <taxon>Apicomplexa</taxon>
        <taxon>Aconoidasida</taxon>
        <taxon>Piroplasmida</taxon>
        <taxon>Babesiidae</taxon>
        <taxon>Babesia</taxon>
    </lineage>
</organism>
<gene>
    <name evidence="4" type="ORF">BaOVIS_002600</name>
</gene>
<keyword evidence="5" id="KW-1185">Reference proteome</keyword>
<dbReference type="GO" id="GO:1990904">
    <property type="term" value="C:ribonucleoprotein complex"/>
    <property type="evidence" value="ECO:0007669"/>
    <property type="project" value="UniProtKB-KW"/>
</dbReference>
<dbReference type="GO" id="GO:0006412">
    <property type="term" value="P:translation"/>
    <property type="evidence" value="ECO:0007669"/>
    <property type="project" value="InterPro"/>
</dbReference>
<dbReference type="EMBL" id="BLIY01000003">
    <property type="protein sequence ID" value="GFE52856.1"/>
    <property type="molecule type" value="Genomic_DNA"/>
</dbReference>
<dbReference type="Proteomes" id="UP001057455">
    <property type="component" value="Unassembled WGS sequence"/>
</dbReference>
<dbReference type="InterPro" id="IPR038661">
    <property type="entry name" value="Ribosomal_eL33_sf"/>
</dbReference>
<dbReference type="GO" id="GO:0005840">
    <property type="term" value="C:ribosome"/>
    <property type="evidence" value="ECO:0007669"/>
    <property type="project" value="UniProtKB-KW"/>
</dbReference>